<dbReference type="EMBL" id="JAHQIW010001022">
    <property type="protein sequence ID" value="KAJ1351179.1"/>
    <property type="molecule type" value="Genomic_DNA"/>
</dbReference>
<comment type="caution">
    <text evidence="1">The sequence shown here is derived from an EMBL/GenBank/DDBJ whole genome shotgun (WGS) entry which is preliminary data.</text>
</comment>
<dbReference type="AlphaFoldDB" id="A0AAD5MV55"/>
<keyword evidence="2" id="KW-1185">Reference proteome</keyword>
<name>A0AAD5MV55_PARTN</name>
<dbReference type="Proteomes" id="UP001196413">
    <property type="component" value="Unassembled WGS sequence"/>
</dbReference>
<protein>
    <submittedName>
        <fullName evidence="1">Uncharacterized protein</fullName>
    </submittedName>
</protein>
<gene>
    <name evidence="1" type="ORF">KIN20_007145</name>
</gene>
<reference evidence="1" key="1">
    <citation type="submission" date="2021-06" db="EMBL/GenBank/DDBJ databases">
        <title>Parelaphostrongylus tenuis whole genome reference sequence.</title>
        <authorList>
            <person name="Garwood T.J."/>
            <person name="Larsen P.A."/>
            <person name="Fountain-Jones N.M."/>
            <person name="Garbe J.R."/>
            <person name="Macchietto M.G."/>
            <person name="Kania S.A."/>
            <person name="Gerhold R.W."/>
            <person name="Richards J.E."/>
            <person name="Wolf T.M."/>
        </authorList>
    </citation>
    <scope>NUCLEOTIDE SEQUENCE</scope>
    <source>
        <strain evidence="1">MNPRO001-30</strain>
        <tissue evidence="1">Meninges</tissue>
    </source>
</reference>
<evidence type="ECO:0000313" key="2">
    <source>
        <dbReference type="Proteomes" id="UP001196413"/>
    </source>
</evidence>
<evidence type="ECO:0000313" key="1">
    <source>
        <dbReference type="EMBL" id="KAJ1351179.1"/>
    </source>
</evidence>
<organism evidence="1 2">
    <name type="scientific">Parelaphostrongylus tenuis</name>
    <name type="common">Meningeal worm</name>
    <dbReference type="NCBI Taxonomy" id="148309"/>
    <lineage>
        <taxon>Eukaryota</taxon>
        <taxon>Metazoa</taxon>
        <taxon>Ecdysozoa</taxon>
        <taxon>Nematoda</taxon>
        <taxon>Chromadorea</taxon>
        <taxon>Rhabditida</taxon>
        <taxon>Rhabditina</taxon>
        <taxon>Rhabditomorpha</taxon>
        <taxon>Strongyloidea</taxon>
        <taxon>Metastrongylidae</taxon>
        <taxon>Parelaphostrongylus</taxon>
    </lineage>
</organism>
<accession>A0AAD5MV55</accession>
<proteinExistence type="predicted"/>
<sequence length="160" mass="18331">MKTIVTPLVCVLYCVISPSSERQCWRSQILRIRRDYPNGESVNHALSKAMFDIATHFGFNWDDGVLQVVEQDPSYQPIVFKTITKFTIVGEIGKAFEGHAVVHFYDDADSEQKIVAAAVHFKSNEINHIAYNMEFRPENENTNECEYDDYLNALIFSSKT</sequence>